<feature type="compositionally biased region" description="Low complexity" evidence="8">
    <location>
        <begin position="251"/>
        <end position="276"/>
    </location>
</feature>
<feature type="region of interest" description="Disordered" evidence="8">
    <location>
        <begin position="1346"/>
        <end position="1498"/>
    </location>
</feature>
<dbReference type="PROSITE" id="PS50240">
    <property type="entry name" value="TRYPSIN_DOM"/>
    <property type="match status" value="1"/>
</dbReference>
<evidence type="ECO:0000313" key="12">
    <source>
        <dbReference type="Proteomes" id="UP001500889"/>
    </source>
</evidence>
<keyword evidence="6" id="KW-1015">Disulfide bond</keyword>
<dbReference type="GO" id="GO:0016020">
    <property type="term" value="C:membrane"/>
    <property type="evidence" value="ECO:0007669"/>
    <property type="project" value="UniProtKB-SubCell"/>
</dbReference>
<feature type="compositionally biased region" description="Acidic residues" evidence="8">
    <location>
        <begin position="1460"/>
        <end position="1471"/>
    </location>
</feature>
<feature type="region of interest" description="Disordered" evidence="8">
    <location>
        <begin position="211"/>
        <end position="351"/>
    </location>
</feature>
<feature type="region of interest" description="Disordered" evidence="8">
    <location>
        <begin position="1139"/>
        <end position="1181"/>
    </location>
</feature>
<feature type="domain" description="Peptidase S1" evidence="10">
    <location>
        <begin position="1510"/>
        <end position="1752"/>
    </location>
</feature>
<evidence type="ECO:0000313" key="11">
    <source>
        <dbReference type="EMBL" id="BFG05291.1"/>
    </source>
</evidence>
<gene>
    <name evidence="11" type="ORF">DMAD_04052</name>
</gene>
<feature type="region of interest" description="Disordered" evidence="8">
    <location>
        <begin position="667"/>
        <end position="686"/>
    </location>
</feature>
<dbReference type="GO" id="GO:0006508">
    <property type="term" value="P:proteolysis"/>
    <property type="evidence" value="ECO:0007669"/>
    <property type="project" value="UniProtKB-KW"/>
</dbReference>
<evidence type="ECO:0000256" key="2">
    <source>
        <dbReference type="ARBA" id="ARBA00022670"/>
    </source>
</evidence>
<dbReference type="Pfam" id="PF00089">
    <property type="entry name" value="Trypsin"/>
    <property type="match status" value="1"/>
</dbReference>
<dbReference type="FunFam" id="2.40.10.10:FF:000006">
    <property type="entry name" value="Serine proteinase stubble"/>
    <property type="match status" value="1"/>
</dbReference>
<dbReference type="PROSITE" id="PS00135">
    <property type="entry name" value="TRYPSIN_SER"/>
    <property type="match status" value="1"/>
</dbReference>
<feature type="compositionally biased region" description="Polar residues" evidence="8">
    <location>
        <begin position="894"/>
        <end position="904"/>
    </location>
</feature>
<feature type="compositionally biased region" description="Polar residues" evidence="8">
    <location>
        <begin position="631"/>
        <end position="645"/>
    </location>
</feature>
<evidence type="ECO:0000256" key="7">
    <source>
        <dbReference type="RuleBase" id="RU363034"/>
    </source>
</evidence>
<dbReference type="InterPro" id="IPR018114">
    <property type="entry name" value="TRYPSIN_HIS"/>
</dbReference>
<keyword evidence="2 7" id="KW-0645">Protease</keyword>
<name>A0AAU9GCV1_DROMD</name>
<feature type="region of interest" description="Disordered" evidence="8">
    <location>
        <begin position="156"/>
        <end position="193"/>
    </location>
</feature>
<keyword evidence="9" id="KW-0812">Transmembrane</keyword>
<dbReference type="CDD" id="cd00190">
    <property type="entry name" value="Tryp_SPc"/>
    <property type="match status" value="1"/>
</dbReference>
<feature type="region of interest" description="Disordered" evidence="8">
    <location>
        <begin position="779"/>
        <end position="836"/>
    </location>
</feature>
<dbReference type="GO" id="GO:0004252">
    <property type="term" value="F:serine-type endopeptidase activity"/>
    <property type="evidence" value="ECO:0007669"/>
    <property type="project" value="InterPro"/>
</dbReference>
<keyword evidence="3 7" id="KW-0378">Hydrolase</keyword>
<evidence type="ECO:0000256" key="3">
    <source>
        <dbReference type="ARBA" id="ARBA00022801"/>
    </source>
</evidence>
<feature type="region of interest" description="Disordered" evidence="8">
    <location>
        <begin position="631"/>
        <end position="652"/>
    </location>
</feature>
<keyword evidence="5" id="KW-0735">Signal-anchor</keyword>
<feature type="compositionally biased region" description="Polar residues" evidence="8">
    <location>
        <begin position="1481"/>
        <end position="1490"/>
    </location>
</feature>
<sequence>MFKWVTPATAATLSRTTTATTAATTRTATASSTTARTTKPQLLSIALTSLIIIAASFVPTTSGFRSIETNGAGRKLFGGYRITPKHCRATKTLPSSDPRSNGPTICMFNHECAQRGGEVVGACMDGFLFGACCQIPATHELASTLINEAQNAYFQQHQHQQQQQHQHQKLQQAAESSYEQHQQSLNSAEQTATQPAQNIYDEQNLNKVYQQLGSSSSSSTSPSSTSPSSPPSNSYSVELEQEPEPEPEPQHPQNELVYGSSTSTEGSTLSQSSSSSIEFEQEPTAQQSPANDEIISNANNAQKVHQQQQQQEQQQPILPPNVHVHKHSVTINSPSSPPQNDDFVMQVLSTLPPEHADDHRIFFTTEVPMKIASGLQEQTSSESNSFEETPSTPPAVKKPTEKPKAKPKPKPVPQLAETMKRPIQQLQQQQQQQLQQHHQEQQQQQQQLHHQQQQQLQQQQQHQQHQQQQQHQQEQQQQQQHHQQQQQQQQTAKPQSKPKPKPANAHHHNHLILDGGEFTHSDITHPGADADLVEDLQFSTGYGPQPVYADPPQQQQQYQQQHQQQQQQHQQQQHQQHQQQQQQQQQPEDQSYISKRPAAAGQTQSQGTTVSSITTHVDSIESIILQLNNTSHGPSYNVVSQQTPSYGDYPGQAQNEATAEAITAQPPPASYYQESEASEAEKGQDYGYTSTVSYDATYDKVSDEQDASAAASLSAESPTASPAYGEDTSAVFEDHTMPANGYHDAMADGAHQTSEFNKMPVPVAGIAYPVDMSYLEEEENDAPAGYGQQSSGSYEANTESNYQKLSTAETEQPQPQPQPVPTYVRPTTNANKPNRPVASYIGMVTMQHYNQQQQQASLGDQYQSQSQLQPQVPAEVSVSSHTTKVQEQYDETSHGYQPQTTTPVAQRPQYDEVLEDASSERPVLITASPRPRPKPSTKRPGVKRPISQESTKRKPLPQGSYDAEESPITHIQIKKPSSSYNKEQETEQSGYPRPAVAGSSSSARPGSNYDQPDPPSAPASSSSYDQPETSSYGQIQPEAPLTQFDQPAPQPALSYNEQSVASSPGRQPSTSKPVATSYVTGPSTPRPPATVDYHYDNVPPLFMADDKLDAFIQSTAENIVGSTPGNYQPPLVATASTPAYAHRPTSSSGAGSYAGHKKPTFVQINGTPRPPRPTVLITPKPSGSTSFVYNQIVTRRPAGAPVSSNDFEDPGYFGGSPAHVSFTQSTASESPYPAPSDDKPAFPGYFGPTPSYPAFSVPGEKVGPSAMEETYTSPNDFVNFPPVRNPNLNMSAASSAVTSDVDLSTPAFVEDVVLKDKMHTLVHKLVASLQGNFEALADMIDEPTGNSSAATYQAGAGAGAGAGGATIATRKPTRKPVRVASTVKPKATTKKPVTRVSTKAPNKKASASSTTRKPGTRRTTVAPPKTTVSTRKPAASKKPTRRVSSTVKTTTVSSARPADDEIVDEEDEEDVNPNPSDNEIDQGSTLSSYGGANGRKIQCGVRPHVKSGRIVGGKGSSFGAFPWQVLVRESTWLGLFTKNKCGGVLINSRYVVTAAHCQPGFLASLVAVMGEFDISGDLESKRSVTKNVKRVIVHRQYDPATFENDLALLEMDSPVQFDTHIVPICMPNDAADFTGRMATVTGWGRLKYGGGVPSVLQEVQVPVIENSVCQEMFHTAGHNKKILNSFLCAGYANGQKDSCEGDSGGPLVLQRPDGRYELAGTVSHGIKCAAPYLPGVYMRTTFYKPWLRSITGVK</sequence>
<feature type="compositionally biased region" description="Low complexity" evidence="8">
    <location>
        <begin position="861"/>
        <end position="871"/>
    </location>
</feature>
<protein>
    <submittedName>
        <fullName evidence="11">Serine protease filzig</fullName>
    </submittedName>
</protein>
<feature type="compositionally biased region" description="Low complexity" evidence="8">
    <location>
        <begin position="306"/>
        <end position="315"/>
    </location>
</feature>
<keyword evidence="9" id="KW-1133">Transmembrane helix</keyword>
<dbReference type="SMART" id="SM00020">
    <property type="entry name" value="Tryp_SPc"/>
    <property type="match status" value="1"/>
</dbReference>
<dbReference type="PANTHER" id="PTHR24253">
    <property type="entry name" value="TRANSMEMBRANE PROTEASE SERINE"/>
    <property type="match status" value="1"/>
</dbReference>
<dbReference type="InterPro" id="IPR001314">
    <property type="entry name" value="Peptidase_S1A"/>
</dbReference>
<feature type="compositionally biased region" description="Polar residues" evidence="8">
    <location>
        <begin position="283"/>
        <end position="305"/>
    </location>
</feature>
<feature type="compositionally biased region" description="Low complexity" evidence="8">
    <location>
        <begin position="1018"/>
        <end position="1027"/>
    </location>
</feature>
<feature type="compositionally biased region" description="Polar residues" evidence="8">
    <location>
        <begin position="877"/>
        <end position="886"/>
    </location>
</feature>
<dbReference type="SUPFAM" id="SSF50494">
    <property type="entry name" value="Trypsin-like serine proteases"/>
    <property type="match status" value="1"/>
</dbReference>
<accession>A0AAU9GCV1</accession>
<dbReference type="InterPro" id="IPR043504">
    <property type="entry name" value="Peptidase_S1_PA_chymotrypsin"/>
</dbReference>
<feature type="compositionally biased region" description="Low complexity" evidence="8">
    <location>
        <begin position="553"/>
        <end position="586"/>
    </location>
</feature>
<feature type="compositionally biased region" description="Basic residues" evidence="8">
    <location>
        <begin position="496"/>
        <end position="510"/>
    </location>
</feature>
<dbReference type="PROSITE" id="PS00134">
    <property type="entry name" value="TRYPSIN_HIS"/>
    <property type="match status" value="1"/>
</dbReference>
<dbReference type="Gene3D" id="2.40.10.10">
    <property type="entry name" value="Trypsin-like serine proteases"/>
    <property type="match status" value="1"/>
</dbReference>
<dbReference type="PRINTS" id="PR00722">
    <property type="entry name" value="CHYMOTRYPSIN"/>
</dbReference>
<feature type="compositionally biased region" description="Polar residues" evidence="8">
    <location>
        <begin position="1397"/>
        <end position="1419"/>
    </location>
</feature>
<feature type="compositionally biased region" description="Basic residues" evidence="8">
    <location>
        <begin position="931"/>
        <end position="942"/>
    </location>
</feature>
<evidence type="ECO:0000256" key="4">
    <source>
        <dbReference type="ARBA" id="ARBA00022825"/>
    </source>
</evidence>
<feature type="compositionally biased region" description="Low complexity" evidence="8">
    <location>
        <begin position="1442"/>
        <end position="1456"/>
    </location>
</feature>
<dbReference type="EMBL" id="AP029267">
    <property type="protein sequence ID" value="BFG05291.1"/>
    <property type="molecule type" value="Genomic_DNA"/>
</dbReference>
<evidence type="ECO:0000256" key="8">
    <source>
        <dbReference type="SAM" id="MobiDB-lite"/>
    </source>
</evidence>
<evidence type="ECO:0000259" key="10">
    <source>
        <dbReference type="PROSITE" id="PS50240"/>
    </source>
</evidence>
<proteinExistence type="predicted"/>
<feature type="compositionally biased region" description="Low complexity" evidence="8">
    <location>
        <begin position="156"/>
        <end position="172"/>
    </location>
</feature>
<evidence type="ECO:0000256" key="9">
    <source>
        <dbReference type="SAM" id="Phobius"/>
    </source>
</evidence>
<feature type="region of interest" description="Disordered" evidence="8">
    <location>
        <begin position="372"/>
        <end position="610"/>
    </location>
</feature>
<evidence type="ECO:0000256" key="1">
    <source>
        <dbReference type="ARBA" id="ARBA00004606"/>
    </source>
</evidence>
<feature type="compositionally biased region" description="Polar residues" evidence="8">
    <location>
        <begin position="1053"/>
        <end position="1083"/>
    </location>
</feature>
<feature type="compositionally biased region" description="Low complexity" evidence="8">
    <location>
        <begin position="214"/>
        <end position="238"/>
    </location>
</feature>
<dbReference type="InterPro" id="IPR009003">
    <property type="entry name" value="Peptidase_S1_PA"/>
</dbReference>
<dbReference type="InterPro" id="IPR033116">
    <property type="entry name" value="TRYPSIN_SER"/>
</dbReference>
<feature type="region of interest" description="Disordered" evidence="8">
    <location>
        <begin position="851"/>
        <end position="1092"/>
    </location>
</feature>
<dbReference type="PANTHER" id="PTHR24253:SF145">
    <property type="entry name" value="SERINE PROTEASE FILZIG"/>
    <property type="match status" value="1"/>
</dbReference>
<evidence type="ECO:0000256" key="6">
    <source>
        <dbReference type="ARBA" id="ARBA00023157"/>
    </source>
</evidence>
<feature type="compositionally biased region" description="Polar residues" evidence="8">
    <location>
        <begin position="851"/>
        <end position="860"/>
    </location>
</feature>
<evidence type="ECO:0000256" key="5">
    <source>
        <dbReference type="ARBA" id="ARBA00022968"/>
    </source>
</evidence>
<dbReference type="InterPro" id="IPR001254">
    <property type="entry name" value="Trypsin_dom"/>
</dbReference>
<feature type="region of interest" description="Disordered" evidence="8">
    <location>
        <begin position="1216"/>
        <end position="1236"/>
    </location>
</feature>
<feature type="region of interest" description="Disordered" evidence="8">
    <location>
        <begin position="15"/>
        <end position="34"/>
    </location>
</feature>
<feature type="compositionally biased region" description="Low complexity" evidence="8">
    <location>
        <begin position="424"/>
        <end position="495"/>
    </location>
</feature>
<feature type="compositionally biased region" description="Polar residues" evidence="8">
    <location>
        <begin position="173"/>
        <end position="193"/>
    </location>
</feature>
<keyword evidence="9" id="KW-0472">Membrane</keyword>
<reference evidence="11 12" key="1">
    <citation type="submission" date="2024-02" db="EMBL/GenBank/DDBJ databases">
        <title>A chromosome-level genome assembly of Drosophila madeirensis, a fruit fly species endemic to Madeira island.</title>
        <authorList>
            <person name="Tomihara K."/>
            <person name="Llopart A."/>
            <person name="Yamamoto D."/>
        </authorList>
    </citation>
    <scope>NUCLEOTIDE SEQUENCE [LARGE SCALE GENOMIC DNA]</scope>
    <source>
        <strain evidence="11 12">RF1</strain>
    </source>
</reference>
<dbReference type="Proteomes" id="UP001500889">
    <property type="component" value="Chromosome E"/>
</dbReference>
<feature type="compositionally biased region" description="Polar residues" evidence="8">
    <location>
        <begin position="375"/>
        <end position="390"/>
    </location>
</feature>
<comment type="subcellular location">
    <subcellularLocation>
        <location evidence="1">Membrane</location>
        <topology evidence="1">Single-pass type II membrane protein</topology>
    </subcellularLocation>
</comment>
<organism evidence="11 12">
    <name type="scientific">Drosophila madeirensis</name>
    <name type="common">Fruit fly</name>
    <dbReference type="NCBI Taxonomy" id="30013"/>
    <lineage>
        <taxon>Eukaryota</taxon>
        <taxon>Metazoa</taxon>
        <taxon>Ecdysozoa</taxon>
        <taxon>Arthropoda</taxon>
        <taxon>Hexapoda</taxon>
        <taxon>Insecta</taxon>
        <taxon>Pterygota</taxon>
        <taxon>Neoptera</taxon>
        <taxon>Endopterygota</taxon>
        <taxon>Diptera</taxon>
        <taxon>Brachycera</taxon>
        <taxon>Muscomorpha</taxon>
        <taxon>Ephydroidea</taxon>
        <taxon>Drosophilidae</taxon>
        <taxon>Drosophila</taxon>
        <taxon>Sophophora</taxon>
    </lineage>
</organism>
<feature type="transmembrane region" description="Helical" evidence="9">
    <location>
        <begin position="42"/>
        <end position="60"/>
    </location>
</feature>
<feature type="compositionally biased region" description="Polar residues" evidence="8">
    <location>
        <begin position="787"/>
        <end position="811"/>
    </location>
</feature>
<feature type="compositionally biased region" description="Polar residues" evidence="8">
    <location>
        <begin position="601"/>
        <end position="610"/>
    </location>
</feature>
<keyword evidence="4 7" id="KW-0720">Serine protease</keyword>
<keyword evidence="12" id="KW-1185">Reference proteome</keyword>